<protein>
    <submittedName>
        <fullName evidence="2">Uncharacterized protein</fullName>
    </submittedName>
</protein>
<dbReference type="OrthoDB" id="3797686at2759"/>
<gene>
    <name evidence="2" type="ORF">PDIGIT_LOCUS13962</name>
</gene>
<sequence>MASVPGSGGGPGTVDEARSAAANTHEVDPQYLYILPTFFTVTEELMRIAELKTYKPERIYACILRSLANPAKYPEHLRTRISDAQGVLGTPGVSKDVNNALAWFGLSFHQDSFNEISRVYNQACHLKIPILATHFLVEDEAKARKYVDLGVKVDPSTMMFSTPSSLAAAAQDHEKVLQLVQPYGWDRTITRCSHKVTTKIGGGLTFDRVCTWIEDRVAFREQVLEKYRKLVWTLALGDEVGERFTESSTRC</sequence>
<name>A0A9W4XYX6_9PLEO</name>
<keyword evidence="3" id="KW-1185">Reference proteome</keyword>
<feature type="region of interest" description="Disordered" evidence="1">
    <location>
        <begin position="1"/>
        <end position="21"/>
    </location>
</feature>
<evidence type="ECO:0000256" key="1">
    <source>
        <dbReference type="SAM" id="MobiDB-lite"/>
    </source>
</evidence>
<accession>A0A9W4XYX6</accession>
<dbReference type="Proteomes" id="UP001152607">
    <property type="component" value="Unassembled WGS sequence"/>
</dbReference>
<dbReference type="AlphaFoldDB" id="A0A9W4XYX6"/>
<proteinExistence type="predicted"/>
<feature type="compositionally biased region" description="Gly residues" evidence="1">
    <location>
        <begin position="1"/>
        <end position="12"/>
    </location>
</feature>
<evidence type="ECO:0000313" key="2">
    <source>
        <dbReference type="EMBL" id="CAI6340777.1"/>
    </source>
</evidence>
<dbReference type="EMBL" id="CAOQHR010000011">
    <property type="protein sequence ID" value="CAI6340777.1"/>
    <property type="molecule type" value="Genomic_DNA"/>
</dbReference>
<organism evidence="2 3">
    <name type="scientific">Periconia digitata</name>
    <dbReference type="NCBI Taxonomy" id="1303443"/>
    <lineage>
        <taxon>Eukaryota</taxon>
        <taxon>Fungi</taxon>
        <taxon>Dikarya</taxon>
        <taxon>Ascomycota</taxon>
        <taxon>Pezizomycotina</taxon>
        <taxon>Dothideomycetes</taxon>
        <taxon>Pleosporomycetidae</taxon>
        <taxon>Pleosporales</taxon>
        <taxon>Massarineae</taxon>
        <taxon>Periconiaceae</taxon>
        <taxon>Periconia</taxon>
    </lineage>
</organism>
<reference evidence="2" key="1">
    <citation type="submission" date="2023-01" db="EMBL/GenBank/DDBJ databases">
        <authorList>
            <person name="Van Ghelder C."/>
            <person name="Rancurel C."/>
        </authorList>
    </citation>
    <scope>NUCLEOTIDE SEQUENCE</scope>
    <source>
        <strain evidence="2">CNCM I-4278</strain>
    </source>
</reference>
<comment type="caution">
    <text evidence="2">The sequence shown here is derived from an EMBL/GenBank/DDBJ whole genome shotgun (WGS) entry which is preliminary data.</text>
</comment>
<evidence type="ECO:0000313" key="3">
    <source>
        <dbReference type="Proteomes" id="UP001152607"/>
    </source>
</evidence>